<dbReference type="EMBL" id="AAHYFF010000058">
    <property type="protein sequence ID" value="ECB6382337.1"/>
    <property type="molecule type" value="Genomic_DNA"/>
</dbReference>
<protein>
    <submittedName>
        <fullName evidence="2">StdB protein</fullName>
    </submittedName>
</protein>
<reference evidence="2" key="1">
    <citation type="submission" date="2019-03" db="EMBL/GenBank/DDBJ databases">
        <authorList>
            <person name="Ashton P.M."/>
            <person name="Dallman T."/>
            <person name="Nair S."/>
            <person name="De Pinna E."/>
            <person name="Peters T."/>
            <person name="Grant K."/>
        </authorList>
    </citation>
    <scope>NUCLEOTIDE SEQUENCE</scope>
    <source>
        <strain evidence="2">365830</strain>
        <strain evidence="1">741041</strain>
    </source>
</reference>
<gene>
    <name evidence="2" type="ORF">E0T08_23305</name>
    <name evidence="1" type="ORF">FIR09_23240</name>
</gene>
<evidence type="ECO:0000313" key="1">
    <source>
        <dbReference type="EMBL" id="EBG3096023.1"/>
    </source>
</evidence>
<comment type="caution">
    <text evidence="2">The sequence shown here is derived from an EMBL/GenBank/DDBJ whole genome shotgun (WGS) entry which is preliminary data.</text>
</comment>
<proteinExistence type="predicted"/>
<feature type="non-terminal residue" evidence="2">
    <location>
        <position position="68"/>
    </location>
</feature>
<dbReference type="EMBL" id="AAFIKO010000058">
    <property type="protein sequence ID" value="EBG3096023.1"/>
    <property type="molecule type" value="Genomic_DNA"/>
</dbReference>
<sequence length="68" mass="7470">MKIAVMNYSGSVGKTIISSYLLYPRMAGAKFFAIETINMSAADLGVDEVMRLTGDNFGQLVEEIVFED</sequence>
<accession>A0A5Y0JY59</accession>
<organism evidence="2">
    <name type="scientific">Salmonella enterica subsp. enterica serovar Agona</name>
    <dbReference type="NCBI Taxonomy" id="58095"/>
    <lineage>
        <taxon>Bacteria</taxon>
        <taxon>Pseudomonadati</taxon>
        <taxon>Pseudomonadota</taxon>
        <taxon>Gammaproteobacteria</taxon>
        <taxon>Enterobacterales</taxon>
        <taxon>Enterobacteriaceae</taxon>
        <taxon>Salmonella</taxon>
    </lineage>
</organism>
<evidence type="ECO:0000313" key="2">
    <source>
        <dbReference type="EMBL" id="ECB6382337.1"/>
    </source>
</evidence>
<name>A0A5Y0JY59_SALET</name>
<dbReference type="AlphaFoldDB" id="A0A5Y0JY59"/>